<dbReference type="Proteomes" id="UP000002215">
    <property type="component" value="Chromosome"/>
</dbReference>
<feature type="signal peptide" evidence="1">
    <location>
        <begin position="1"/>
        <end position="20"/>
    </location>
</feature>
<name>A0A979G0B8_CHIPD</name>
<gene>
    <name evidence="2" type="ordered locus">Cpin_0924</name>
</gene>
<dbReference type="RefSeq" id="WP_012788598.1">
    <property type="nucleotide sequence ID" value="NC_013132.1"/>
</dbReference>
<reference evidence="3" key="1">
    <citation type="submission" date="2009-08" db="EMBL/GenBank/DDBJ databases">
        <title>The complete genome of Chitinophaga pinensis DSM 2588.</title>
        <authorList>
            <consortium name="US DOE Joint Genome Institute (JGI-PGF)"/>
            <person name="Lucas S."/>
            <person name="Copeland A."/>
            <person name="Lapidus A."/>
            <person name="Glavina del Rio T."/>
            <person name="Dalin E."/>
            <person name="Tice H."/>
            <person name="Bruce D."/>
            <person name="Goodwin L."/>
            <person name="Pitluck S."/>
            <person name="Kyrpides N."/>
            <person name="Mavromatis K."/>
            <person name="Ivanova N."/>
            <person name="Mikhailova N."/>
            <person name="Sims D."/>
            <person name="Meinche L."/>
            <person name="Brettin T."/>
            <person name="Detter J.C."/>
            <person name="Han C."/>
            <person name="Larimer F."/>
            <person name="Land M."/>
            <person name="Hauser L."/>
            <person name="Markowitz V."/>
            <person name="Cheng J.-F."/>
            <person name="Hugenholtz P."/>
            <person name="Woyke T."/>
            <person name="Wu D."/>
            <person name="Spring S."/>
            <person name="Klenk H.-P."/>
            <person name="Eisen J.A."/>
        </authorList>
    </citation>
    <scope>NUCLEOTIDE SEQUENCE [LARGE SCALE GENOMIC DNA]</scope>
    <source>
        <strain evidence="3">ATCC 43595 / DSM 2588 / LMG 13176 / NBRC 15968 / NCIMB 11800 / UQM 2034</strain>
    </source>
</reference>
<evidence type="ECO:0008006" key="4">
    <source>
        <dbReference type="Google" id="ProtNLM"/>
    </source>
</evidence>
<keyword evidence="1" id="KW-0732">Signal</keyword>
<feature type="chain" id="PRO_5037754824" description="DUF4374 domain-containing protein" evidence="1">
    <location>
        <begin position="21"/>
        <end position="357"/>
    </location>
</feature>
<organism evidence="2 3">
    <name type="scientific">Chitinophaga pinensis (strain ATCC 43595 / DSM 2588 / LMG 13176 / NBRC 15968 / NCIMB 11800 / UQM 2034)</name>
    <dbReference type="NCBI Taxonomy" id="485918"/>
    <lineage>
        <taxon>Bacteria</taxon>
        <taxon>Pseudomonadati</taxon>
        <taxon>Bacteroidota</taxon>
        <taxon>Chitinophagia</taxon>
        <taxon>Chitinophagales</taxon>
        <taxon>Chitinophagaceae</taxon>
        <taxon>Chitinophaga</taxon>
    </lineage>
</organism>
<protein>
    <recommendedName>
        <fullName evidence="4">DUF4374 domain-containing protein</fullName>
    </recommendedName>
</protein>
<evidence type="ECO:0000313" key="2">
    <source>
        <dbReference type="EMBL" id="ACU58422.1"/>
    </source>
</evidence>
<evidence type="ECO:0000256" key="1">
    <source>
        <dbReference type="SAM" id="SignalP"/>
    </source>
</evidence>
<dbReference type="KEGG" id="cpi:Cpin_0924"/>
<dbReference type="OrthoDB" id="627345at2"/>
<reference evidence="2 3" key="2">
    <citation type="journal article" date="2010" name="Stand. Genomic Sci.">
        <title>Complete genome sequence of Chitinophaga pinensis type strain (UQM 2034).</title>
        <authorList>
            <person name="Glavina Del Rio T."/>
            <person name="Abt B."/>
            <person name="Spring S."/>
            <person name="Lapidus A."/>
            <person name="Nolan M."/>
            <person name="Tice H."/>
            <person name="Copeland A."/>
            <person name="Cheng J.F."/>
            <person name="Chen F."/>
            <person name="Bruce D."/>
            <person name="Goodwin L."/>
            <person name="Pitluck S."/>
            <person name="Ivanova N."/>
            <person name="Mavromatis K."/>
            <person name="Mikhailova N."/>
            <person name="Pati A."/>
            <person name="Chen A."/>
            <person name="Palaniappan K."/>
            <person name="Land M."/>
            <person name="Hauser L."/>
            <person name="Chang Y.J."/>
            <person name="Jeffries C.D."/>
            <person name="Chain P."/>
            <person name="Saunders E."/>
            <person name="Detter J.C."/>
            <person name="Brettin T."/>
            <person name="Rohde M."/>
            <person name="Goker M."/>
            <person name="Bristow J."/>
            <person name="Eisen J.A."/>
            <person name="Markowitz V."/>
            <person name="Hugenholtz P."/>
            <person name="Kyrpides N.C."/>
            <person name="Klenk H.P."/>
            <person name="Lucas S."/>
        </authorList>
    </citation>
    <scope>NUCLEOTIDE SEQUENCE [LARGE SCALE GENOMIC DNA]</scope>
    <source>
        <strain evidence="3">ATCC 43595 / DSM 2588 / LMG 13176 / NBRC 15968 / NCIMB 11800 / UQM 2034</strain>
    </source>
</reference>
<dbReference type="EMBL" id="CP001699">
    <property type="protein sequence ID" value="ACU58422.1"/>
    <property type="molecule type" value="Genomic_DNA"/>
</dbReference>
<dbReference type="AlphaFoldDB" id="A0A979G0B8"/>
<evidence type="ECO:0000313" key="3">
    <source>
        <dbReference type="Proteomes" id="UP000002215"/>
    </source>
</evidence>
<dbReference type="PROSITE" id="PS51257">
    <property type="entry name" value="PROKAR_LIPOPROTEIN"/>
    <property type="match status" value="1"/>
</dbReference>
<accession>A0A979G0B8</accession>
<sequence>MKKLLLFGVLACAVAFYACKKDDDGGGTDTEQPEKIDTIHLGDRTMLATKVKVAFGLYTPGAMPAASGVAGSPVLTEDKNIVSAISGRYIVVKPSFTYYESTIKGFYVTINGSGAHFKIDYSAGRGFYRQAAGIPDPLGRLGDYIDSSIIIKLPPYIIGDTLSVTYAAYDSLNHVSNHVKGLVRIHSQNGIAEYQDFVGSWKVNRRTDANGKWVNYYLPDTSKSNFTCIDEKVQYCINSNSQCFEGISAISGVTKYDMIFTDQNEYSKLYSSSTSRVILSNSTCDKLVYGTETQTTLEKGGWSFDAESKILTIVVDNNGLEFANFYSYSVKFLEMTPQAITIVNTANTSYMVELVKK</sequence>
<proteinExistence type="predicted"/>